<evidence type="ECO:0008006" key="5">
    <source>
        <dbReference type="Google" id="ProtNLM"/>
    </source>
</evidence>
<evidence type="ECO:0000313" key="4">
    <source>
        <dbReference type="Proteomes" id="UP001371456"/>
    </source>
</evidence>
<name>A0AAN8TYT7_SOLBU</name>
<evidence type="ECO:0000313" key="3">
    <source>
        <dbReference type="EMBL" id="KAK6793372.1"/>
    </source>
</evidence>
<keyword evidence="4" id="KW-1185">Reference proteome</keyword>
<organism evidence="3 4">
    <name type="scientific">Solanum bulbocastanum</name>
    <name type="common">Wild potato</name>
    <dbReference type="NCBI Taxonomy" id="147425"/>
    <lineage>
        <taxon>Eukaryota</taxon>
        <taxon>Viridiplantae</taxon>
        <taxon>Streptophyta</taxon>
        <taxon>Embryophyta</taxon>
        <taxon>Tracheophyta</taxon>
        <taxon>Spermatophyta</taxon>
        <taxon>Magnoliopsida</taxon>
        <taxon>eudicotyledons</taxon>
        <taxon>Gunneridae</taxon>
        <taxon>Pentapetalae</taxon>
        <taxon>asterids</taxon>
        <taxon>lamiids</taxon>
        <taxon>Solanales</taxon>
        <taxon>Solanaceae</taxon>
        <taxon>Solanoideae</taxon>
        <taxon>Solaneae</taxon>
        <taxon>Solanum</taxon>
    </lineage>
</organism>
<sequence>MASSNFALLLLVFSLLAVSAVARPCKTLFFITSTSYYQIPTTISRNPNPNPNFFLRNPSISPRFRAFVVTTSGFRDDAPKFGLLRPSVFFRRSDPFLIRGPDPVFFEREDAVEHVEDGEELESRSSSMIPVEFYSSVTSSIRDRTKDIMRVVGALLFGVGCGALTAATMYLIWSLFWPNRFEFEDSDDDFEDGNGDYDVSSAKKMGYVAIPTKVVYDDLKKPAAPAKEVFHGIMLPLTNRFATSFFTRSYLS</sequence>
<comment type="caution">
    <text evidence="3">The sequence shown here is derived from an EMBL/GenBank/DDBJ whole genome shotgun (WGS) entry which is preliminary data.</text>
</comment>
<dbReference type="EMBL" id="JBANQN010000003">
    <property type="protein sequence ID" value="KAK6793372.1"/>
    <property type="molecule type" value="Genomic_DNA"/>
</dbReference>
<proteinExistence type="predicted"/>
<feature type="chain" id="PRO_5043006422" description="Transmembrane protein" evidence="2">
    <location>
        <begin position="23"/>
        <end position="252"/>
    </location>
</feature>
<accession>A0AAN8TYT7</accession>
<dbReference type="Proteomes" id="UP001371456">
    <property type="component" value="Unassembled WGS sequence"/>
</dbReference>
<gene>
    <name evidence="3" type="ORF">RDI58_006825</name>
</gene>
<dbReference type="AlphaFoldDB" id="A0AAN8TYT7"/>
<protein>
    <recommendedName>
        <fullName evidence="5">Transmembrane protein</fullName>
    </recommendedName>
</protein>
<keyword evidence="2" id="KW-0732">Signal</keyword>
<feature type="transmembrane region" description="Helical" evidence="1">
    <location>
        <begin position="148"/>
        <end position="173"/>
    </location>
</feature>
<dbReference type="PANTHER" id="PTHR35107">
    <property type="entry name" value="EXPRESSED PROTEIN"/>
    <property type="match status" value="1"/>
</dbReference>
<reference evidence="3 4" key="1">
    <citation type="submission" date="2024-02" db="EMBL/GenBank/DDBJ databases">
        <title>de novo genome assembly of Solanum bulbocastanum strain 11H21.</title>
        <authorList>
            <person name="Hosaka A.J."/>
        </authorList>
    </citation>
    <scope>NUCLEOTIDE SEQUENCE [LARGE SCALE GENOMIC DNA]</scope>
    <source>
        <tissue evidence="3">Young leaves</tissue>
    </source>
</reference>
<evidence type="ECO:0000256" key="1">
    <source>
        <dbReference type="SAM" id="Phobius"/>
    </source>
</evidence>
<keyword evidence="1" id="KW-0472">Membrane</keyword>
<feature type="signal peptide" evidence="2">
    <location>
        <begin position="1"/>
        <end position="22"/>
    </location>
</feature>
<keyword evidence="1" id="KW-0812">Transmembrane</keyword>
<dbReference type="PANTHER" id="PTHR35107:SF2">
    <property type="entry name" value="EXPRESSED PROTEIN"/>
    <property type="match status" value="1"/>
</dbReference>
<keyword evidence="1" id="KW-1133">Transmembrane helix</keyword>
<evidence type="ECO:0000256" key="2">
    <source>
        <dbReference type="SAM" id="SignalP"/>
    </source>
</evidence>